<protein>
    <submittedName>
        <fullName evidence="1">Predicted protein</fullName>
    </submittedName>
</protein>
<dbReference type="VEuPathDB" id="AmoebaDB:NAEGRDRAFT_62418"/>
<dbReference type="RefSeq" id="XP_002682317.1">
    <property type="nucleotide sequence ID" value="XM_002682271.1"/>
</dbReference>
<sequence length="117" mass="13731">MPILGIPPPRITRATQKYHVKFGFEIFSNLLHMMRTAHRFGEPQKTQIIKQIKQQVRLHKYEKNREKINDLIYDLRNAMSDLDFKLECKMGGSVPVPQNQNAMNISTLKKRVPKKTK</sequence>
<dbReference type="KEGG" id="ngr:NAEGRDRAFT_62418"/>
<dbReference type="OrthoDB" id="10258907at2759"/>
<evidence type="ECO:0000313" key="1">
    <source>
        <dbReference type="EMBL" id="EFC49573.1"/>
    </source>
</evidence>
<keyword evidence="2" id="KW-1185">Reference proteome</keyword>
<dbReference type="Proteomes" id="UP000006671">
    <property type="component" value="Unassembled WGS sequence"/>
</dbReference>
<gene>
    <name evidence="1" type="ORF">NAEGRDRAFT_62418</name>
</gene>
<dbReference type="EMBL" id="GG738847">
    <property type="protein sequence ID" value="EFC49573.1"/>
    <property type="molecule type" value="Genomic_DNA"/>
</dbReference>
<accession>D2V0U4</accession>
<name>D2V0U4_NAEGR</name>
<dbReference type="AlphaFoldDB" id="D2V0U4"/>
<reference evidence="1 2" key="1">
    <citation type="journal article" date="2010" name="Cell">
        <title>The genome of Naegleria gruberi illuminates early eukaryotic versatility.</title>
        <authorList>
            <person name="Fritz-Laylin L.K."/>
            <person name="Prochnik S.E."/>
            <person name="Ginger M.L."/>
            <person name="Dacks J.B."/>
            <person name="Carpenter M.L."/>
            <person name="Field M.C."/>
            <person name="Kuo A."/>
            <person name="Paredez A."/>
            <person name="Chapman J."/>
            <person name="Pham J."/>
            <person name="Shu S."/>
            <person name="Neupane R."/>
            <person name="Cipriano M."/>
            <person name="Mancuso J."/>
            <person name="Tu H."/>
            <person name="Salamov A."/>
            <person name="Lindquist E."/>
            <person name="Shapiro H."/>
            <person name="Lucas S."/>
            <person name="Grigoriev I.V."/>
            <person name="Cande W.Z."/>
            <person name="Fulton C."/>
            <person name="Rokhsar D.S."/>
            <person name="Dawson S.C."/>
        </authorList>
    </citation>
    <scope>NUCLEOTIDE SEQUENCE [LARGE SCALE GENOMIC DNA]</scope>
    <source>
        <strain evidence="1 2">NEG-M</strain>
    </source>
</reference>
<dbReference type="OMA" id="HMMRTAH"/>
<organism evidence="2">
    <name type="scientific">Naegleria gruberi</name>
    <name type="common">Amoeba</name>
    <dbReference type="NCBI Taxonomy" id="5762"/>
    <lineage>
        <taxon>Eukaryota</taxon>
        <taxon>Discoba</taxon>
        <taxon>Heterolobosea</taxon>
        <taxon>Tetramitia</taxon>
        <taxon>Eutetramitia</taxon>
        <taxon>Vahlkampfiidae</taxon>
        <taxon>Naegleria</taxon>
    </lineage>
</organism>
<dbReference type="InParanoid" id="D2V0U4"/>
<proteinExistence type="predicted"/>
<evidence type="ECO:0000313" key="2">
    <source>
        <dbReference type="Proteomes" id="UP000006671"/>
    </source>
</evidence>
<dbReference type="GeneID" id="8852303"/>